<accession>A0A1G1SV50</accession>
<reference evidence="1 2" key="1">
    <citation type="submission" date="2016-08" db="EMBL/GenBank/DDBJ databases">
        <title>Hymenobacter coccineus sp. nov., Hymenobacter lapidarius sp. nov. and Hymenobacter glacialis sp. nov., isolated from Antarctic soil.</title>
        <authorList>
            <person name="Sedlacek I."/>
            <person name="Kralova S."/>
            <person name="Kyrova K."/>
            <person name="Maslanova I."/>
            <person name="Stankova E."/>
            <person name="Vrbovska V."/>
            <person name="Nemec M."/>
            <person name="Bartak M."/>
            <person name="Svec P."/>
            <person name="Busse H.-J."/>
            <person name="Pantucek R."/>
        </authorList>
    </citation>
    <scope>NUCLEOTIDE SEQUENCE [LARGE SCALE GENOMIC DNA]</scope>
    <source>
        <strain evidence="1 2">CCM 8649</strain>
    </source>
</reference>
<comment type="caution">
    <text evidence="1">The sequence shown here is derived from an EMBL/GenBank/DDBJ whole genome shotgun (WGS) entry which is preliminary data.</text>
</comment>
<evidence type="ECO:0000313" key="2">
    <source>
        <dbReference type="Proteomes" id="UP000177506"/>
    </source>
</evidence>
<name>A0A1G1SV50_9BACT</name>
<organism evidence="1 2">
    <name type="scientific">Hymenobacter coccineus</name>
    <dbReference type="NCBI Taxonomy" id="1908235"/>
    <lineage>
        <taxon>Bacteria</taxon>
        <taxon>Pseudomonadati</taxon>
        <taxon>Bacteroidota</taxon>
        <taxon>Cytophagia</taxon>
        <taxon>Cytophagales</taxon>
        <taxon>Hymenobacteraceae</taxon>
        <taxon>Hymenobacter</taxon>
    </lineage>
</organism>
<proteinExistence type="predicted"/>
<dbReference type="Proteomes" id="UP000177506">
    <property type="component" value="Unassembled WGS sequence"/>
</dbReference>
<dbReference type="EMBL" id="MDZA01000430">
    <property type="protein sequence ID" value="OGX82484.1"/>
    <property type="molecule type" value="Genomic_DNA"/>
</dbReference>
<keyword evidence="2" id="KW-1185">Reference proteome</keyword>
<evidence type="ECO:0000313" key="1">
    <source>
        <dbReference type="EMBL" id="OGX82484.1"/>
    </source>
</evidence>
<dbReference type="AlphaFoldDB" id="A0A1G1SV50"/>
<protein>
    <submittedName>
        <fullName evidence="1">Uncharacterized protein</fullName>
    </submittedName>
</protein>
<gene>
    <name evidence="1" type="ORF">BEN49_13770</name>
</gene>
<sequence>MAIFFSEWGPGLSRHKPRRVAVGGGGFEEEVGEVLLHLAQQRGVEAVADGEPVNLAADQVQRLQLLQVLRHGGARQRQLGRDVAGNARLLTGQQLNDGHPRRVGQRLGHAGQLLLVGSESSGFGVSHRAGFEYDVNIRHTMTSFYVIATF</sequence>